<feature type="signal peptide" evidence="1">
    <location>
        <begin position="1"/>
        <end position="23"/>
    </location>
</feature>
<reference evidence="3" key="1">
    <citation type="journal article" date="2012" name="Nat. Biotechnol.">
        <title>Reference genome sequence of the model plant Setaria.</title>
        <authorList>
            <person name="Bennetzen J.L."/>
            <person name="Schmutz J."/>
            <person name="Wang H."/>
            <person name="Percifield R."/>
            <person name="Hawkins J."/>
            <person name="Pontaroli A.C."/>
            <person name="Estep M."/>
            <person name="Feng L."/>
            <person name="Vaughn J.N."/>
            <person name="Grimwood J."/>
            <person name="Jenkins J."/>
            <person name="Barry K."/>
            <person name="Lindquist E."/>
            <person name="Hellsten U."/>
            <person name="Deshpande S."/>
            <person name="Wang X."/>
            <person name="Wu X."/>
            <person name="Mitros T."/>
            <person name="Triplett J."/>
            <person name="Yang X."/>
            <person name="Ye C.Y."/>
            <person name="Mauro-Herrera M."/>
            <person name="Wang L."/>
            <person name="Li P."/>
            <person name="Sharma M."/>
            <person name="Sharma R."/>
            <person name="Ronald P.C."/>
            <person name="Panaud O."/>
            <person name="Kellogg E.A."/>
            <person name="Brutnell T.P."/>
            <person name="Doust A.N."/>
            <person name="Tuskan G.A."/>
            <person name="Rokhsar D."/>
            <person name="Devos K.M."/>
        </authorList>
    </citation>
    <scope>NUCLEOTIDE SEQUENCE [LARGE SCALE GENOMIC DNA]</scope>
    <source>
        <strain evidence="3">cv. Yugu1</strain>
    </source>
</reference>
<keyword evidence="1" id="KW-0732">Signal</keyword>
<dbReference type="EnsemblPlants" id="KQL06078">
    <property type="protein sequence ID" value="KQL06078"/>
    <property type="gene ID" value="SETIT_004119mg"/>
</dbReference>
<dbReference type="STRING" id="4555.K3XQD5"/>
<dbReference type="Proteomes" id="UP000004995">
    <property type="component" value="Unassembled WGS sequence"/>
</dbReference>
<sequence length="151" mass="14858">MGRSSVALAIVAVAAAILTTAAAAGAQGEVKCGGCSPCGGADCPVLYPSPPPPALPPPPPYYYYSPPPPATYPGSYCPPPPGAYIQIGSTPPGKGPLYPQDPGFMPSAAPSRAVPLAVVGALAALAGGDDGADPIVPAFPRVFPSVLMHAP</sequence>
<evidence type="ECO:0008006" key="4">
    <source>
        <dbReference type="Google" id="ProtNLM"/>
    </source>
</evidence>
<evidence type="ECO:0000313" key="3">
    <source>
        <dbReference type="Proteomes" id="UP000004995"/>
    </source>
</evidence>
<dbReference type="InParanoid" id="K3XQD5"/>
<name>K3XQD5_SETIT</name>
<evidence type="ECO:0000313" key="2">
    <source>
        <dbReference type="EnsemblPlants" id="KQL06078"/>
    </source>
</evidence>
<evidence type="ECO:0000256" key="1">
    <source>
        <dbReference type="SAM" id="SignalP"/>
    </source>
</evidence>
<dbReference type="HOGENOM" id="CLU_1941194_0_0_1"/>
<proteinExistence type="predicted"/>
<organism evidence="2 3">
    <name type="scientific">Setaria italica</name>
    <name type="common">Foxtail millet</name>
    <name type="synonym">Panicum italicum</name>
    <dbReference type="NCBI Taxonomy" id="4555"/>
    <lineage>
        <taxon>Eukaryota</taxon>
        <taxon>Viridiplantae</taxon>
        <taxon>Streptophyta</taxon>
        <taxon>Embryophyta</taxon>
        <taxon>Tracheophyta</taxon>
        <taxon>Spermatophyta</taxon>
        <taxon>Magnoliopsida</taxon>
        <taxon>Liliopsida</taxon>
        <taxon>Poales</taxon>
        <taxon>Poaceae</taxon>
        <taxon>PACMAD clade</taxon>
        <taxon>Panicoideae</taxon>
        <taxon>Panicodae</taxon>
        <taxon>Paniceae</taxon>
        <taxon>Cenchrinae</taxon>
        <taxon>Setaria</taxon>
    </lineage>
</organism>
<protein>
    <recommendedName>
        <fullName evidence="4">4Fe-4S ferredoxin-type domain-containing protein</fullName>
    </recommendedName>
</protein>
<accession>K3XQD5</accession>
<keyword evidence="3" id="KW-1185">Reference proteome</keyword>
<feature type="chain" id="PRO_5010125960" description="4Fe-4S ferredoxin-type domain-containing protein" evidence="1">
    <location>
        <begin position="24"/>
        <end position="151"/>
    </location>
</feature>
<reference evidence="2" key="2">
    <citation type="submission" date="2018-08" db="UniProtKB">
        <authorList>
            <consortium name="EnsemblPlants"/>
        </authorList>
    </citation>
    <scope>IDENTIFICATION</scope>
    <source>
        <strain evidence="2">Yugu1</strain>
    </source>
</reference>
<dbReference type="EMBL" id="AGNK02003219">
    <property type="status" value="NOT_ANNOTATED_CDS"/>
    <property type="molecule type" value="Genomic_DNA"/>
</dbReference>
<dbReference type="AlphaFoldDB" id="K3XQD5"/>
<dbReference type="Gramene" id="KQL06078">
    <property type="protein sequence ID" value="KQL06078"/>
    <property type="gene ID" value="SETIT_004119mg"/>
</dbReference>
<dbReference type="eggNOG" id="ENOG502R3M1">
    <property type="taxonomic scope" value="Eukaryota"/>
</dbReference>
<dbReference type="OMA" id="AYLYMTG"/>